<dbReference type="AlphaFoldDB" id="A0A0K1W392"/>
<comment type="pathway">
    <text evidence="1 7 8">Purine metabolism; IMP biosynthesis via de novo pathway; N(1)-(5-phospho-D-ribosyl)glycinamide from 5-phospho-alpha-D-ribose 1-diphosphate: step 1/2.</text>
</comment>
<evidence type="ECO:0000256" key="1">
    <source>
        <dbReference type="ARBA" id="ARBA00005209"/>
    </source>
</evidence>
<evidence type="ECO:0000256" key="2">
    <source>
        <dbReference type="ARBA" id="ARBA00010138"/>
    </source>
</evidence>
<feature type="active site" description="Nucleophile" evidence="7 9">
    <location>
        <position position="9"/>
    </location>
</feature>
<dbReference type="RefSeq" id="WP_075058660.1">
    <property type="nucleotide sequence ID" value="NZ_CP012357.1"/>
</dbReference>
<keyword evidence="4 7" id="KW-0808">Transferase</keyword>
<feature type="binding site" evidence="7 10">
    <location>
        <position position="355"/>
    </location>
    <ligand>
        <name>Mg(2+)</name>
        <dbReference type="ChEBI" id="CHEBI:18420"/>
    </ligand>
</feature>
<dbReference type="CDD" id="cd00715">
    <property type="entry name" value="GPATase_N"/>
    <property type="match status" value="1"/>
</dbReference>
<evidence type="ECO:0000256" key="6">
    <source>
        <dbReference type="ARBA" id="ARBA00022962"/>
    </source>
</evidence>
<comment type="similarity">
    <text evidence="2 7 8">In the C-terminal section; belongs to the purine/pyrimidine phosphoribosyltransferase family.</text>
</comment>
<dbReference type="InterPro" id="IPR029055">
    <property type="entry name" value="Ntn_hydrolases_N"/>
</dbReference>
<dbReference type="CDD" id="cd06223">
    <property type="entry name" value="PRTases_typeI"/>
    <property type="match status" value="1"/>
</dbReference>
<dbReference type="PANTHER" id="PTHR11907">
    <property type="entry name" value="AMIDOPHOSPHORIBOSYLTRANSFERASE"/>
    <property type="match status" value="1"/>
</dbReference>
<dbReference type="EMBL" id="CP012357">
    <property type="protein sequence ID" value="AKX34577.1"/>
    <property type="molecule type" value="Genomic_DNA"/>
</dbReference>
<dbReference type="PIRSF" id="PIRSF000485">
    <property type="entry name" value="Amd_phspho_trans"/>
    <property type="match status" value="1"/>
</dbReference>
<keyword evidence="5 7" id="KW-0658">Purine biosynthesis</keyword>
<organism evidence="12 13">
    <name type="scientific">Spiroplasma litorale</name>
    <dbReference type="NCBI Taxonomy" id="216942"/>
    <lineage>
        <taxon>Bacteria</taxon>
        <taxon>Bacillati</taxon>
        <taxon>Mycoplasmatota</taxon>
        <taxon>Mollicutes</taxon>
        <taxon>Entomoplasmatales</taxon>
        <taxon>Spiroplasmataceae</taxon>
        <taxon>Spiroplasma</taxon>
    </lineage>
</organism>
<evidence type="ECO:0000313" key="12">
    <source>
        <dbReference type="EMBL" id="AKX34577.1"/>
    </source>
</evidence>
<name>A0A0K1W392_9MOLU</name>
<dbReference type="HAMAP" id="MF_01931">
    <property type="entry name" value="PurF"/>
    <property type="match status" value="1"/>
</dbReference>
<accession>A0A0K1W392</accession>
<dbReference type="InterPro" id="IPR029057">
    <property type="entry name" value="PRTase-like"/>
</dbReference>
<dbReference type="UniPathway" id="UPA00074">
    <property type="reaction ID" value="UER00124"/>
</dbReference>
<evidence type="ECO:0000256" key="7">
    <source>
        <dbReference type="HAMAP-Rule" id="MF_01931"/>
    </source>
</evidence>
<dbReference type="GO" id="GO:0004044">
    <property type="term" value="F:amidophosphoribosyltransferase activity"/>
    <property type="evidence" value="ECO:0007669"/>
    <property type="project" value="UniProtKB-UniRule"/>
</dbReference>
<comment type="cofactor">
    <cofactor evidence="7 10">
        <name>Mg(2+)</name>
        <dbReference type="ChEBI" id="CHEBI:18420"/>
    </cofactor>
    <text evidence="7 10">Binds 1 Mg(2+) ion per subunit.</text>
</comment>
<comment type="catalytic activity">
    <reaction evidence="7 8">
        <text>5-phospho-beta-D-ribosylamine + L-glutamate + diphosphate = 5-phospho-alpha-D-ribose 1-diphosphate + L-glutamine + H2O</text>
        <dbReference type="Rhea" id="RHEA:14905"/>
        <dbReference type="ChEBI" id="CHEBI:15377"/>
        <dbReference type="ChEBI" id="CHEBI:29985"/>
        <dbReference type="ChEBI" id="CHEBI:33019"/>
        <dbReference type="ChEBI" id="CHEBI:58017"/>
        <dbReference type="ChEBI" id="CHEBI:58359"/>
        <dbReference type="ChEBI" id="CHEBI:58681"/>
        <dbReference type="EC" id="2.4.2.14"/>
    </reaction>
</comment>
<dbReference type="STRING" id="216942.SLITO_v1c09660"/>
<dbReference type="InterPro" id="IPR017932">
    <property type="entry name" value="GATase_2_dom"/>
</dbReference>
<dbReference type="GO" id="GO:0009113">
    <property type="term" value="P:purine nucleobase biosynthetic process"/>
    <property type="evidence" value="ECO:0007669"/>
    <property type="project" value="UniProtKB-UniRule"/>
</dbReference>
<dbReference type="PROSITE" id="PS51278">
    <property type="entry name" value="GATASE_TYPE_2"/>
    <property type="match status" value="1"/>
</dbReference>
<dbReference type="GO" id="GO:0000287">
    <property type="term" value="F:magnesium ion binding"/>
    <property type="evidence" value="ECO:0007669"/>
    <property type="project" value="UniProtKB-UniRule"/>
</dbReference>
<reference evidence="12 13" key="1">
    <citation type="journal article" date="2015" name="Genome Announc.">
        <title>Complete Genome Sequence of Spiroplasma litorale TN-1T (DSM 21781), a Bacterium Isolated from a Green-Eyed Horsefly (Tabanus nigrovittatus).</title>
        <authorList>
            <person name="Lo W.S."/>
            <person name="Lai Y.C."/>
            <person name="Lien Y.W."/>
            <person name="Wang T.H."/>
            <person name="Kuo C.H."/>
        </authorList>
    </citation>
    <scope>NUCLEOTIDE SEQUENCE [LARGE SCALE GENOMIC DNA]</scope>
    <source>
        <strain evidence="12 13">TN-1</strain>
    </source>
</reference>
<keyword evidence="6 7" id="KW-0315">Glutamine amidotransferase</keyword>
<evidence type="ECO:0000256" key="10">
    <source>
        <dbReference type="PIRSR" id="PIRSR000485-2"/>
    </source>
</evidence>
<keyword evidence="3 7" id="KW-0328">Glycosyltransferase</keyword>
<evidence type="ECO:0000313" key="13">
    <source>
        <dbReference type="Proteomes" id="UP000067476"/>
    </source>
</evidence>
<feature type="domain" description="Glutamine amidotransferase type-2" evidence="11">
    <location>
        <begin position="9"/>
        <end position="228"/>
    </location>
</feature>
<keyword evidence="7 10" id="KW-0479">Metal-binding</keyword>
<comment type="function">
    <text evidence="7">Catalyzes the formation of phosphoribosylamine from phosphoribosylpyrophosphate (PRPP) and glutamine.</text>
</comment>
<dbReference type="Pfam" id="PF13537">
    <property type="entry name" value="GATase_7"/>
    <property type="match status" value="1"/>
</dbReference>
<evidence type="ECO:0000256" key="3">
    <source>
        <dbReference type="ARBA" id="ARBA00022676"/>
    </source>
</evidence>
<evidence type="ECO:0000256" key="5">
    <source>
        <dbReference type="ARBA" id="ARBA00022755"/>
    </source>
</evidence>
<dbReference type="PATRIC" id="fig|216942.3.peg.982"/>
<evidence type="ECO:0000256" key="4">
    <source>
        <dbReference type="ARBA" id="ARBA00022679"/>
    </source>
</evidence>
<protein>
    <recommendedName>
        <fullName evidence="7">Amidophosphoribosyltransferase</fullName>
        <shortName evidence="7">ATase</shortName>
        <ecNumber evidence="7">2.4.2.14</ecNumber>
    </recommendedName>
    <alternativeName>
        <fullName evidence="7">Glutamine phosphoribosylpyrophosphate amidotransferase</fullName>
        <shortName evidence="7">GPATase</shortName>
    </alternativeName>
</protein>
<dbReference type="InterPro" id="IPR000836">
    <property type="entry name" value="PRTase_dom"/>
</dbReference>
<keyword evidence="13" id="KW-1185">Reference proteome</keyword>
<dbReference type="KEGG" id="sll:SLITO_v1c09660"/>
<evidence type="ECO:0000256" key="8">
    <source>
        <dbReference type="PIRNR" id="PIRNR000485"/>
    </source>
</evidence>
<dbReference type="OrthoDB" id="9801213at2"/>
<dbReference type="NCBIfam" id="TIGR01134">
    <property type="entry name" value="purF"/>
    <property type="match status" value="1"/>
</dbReference>
<dbReference type="Gene3D" id="3.40.50.2020">
    <property type="match status" value="1"/>
</dbReference>
<dbReference type="EC" id="2.4.2.14" evidence="7"/>
<dbReference type="Pfam" id="PF00156">
    <property type="entry name" value="Pribosyltran"/>
    <property type="match status" value="1"/>
</dbReference>
<evidence type="ECO:0000259" key="11">
    <source>
        <dbReference type="PROSITE" id="PS51278"/>
    </source>
</evidence>
<dbReference type="GO" id="GO:0006189">
    <property type="term" value="P:'de novo' IMP biosynthetic process"/>
    <property type="evidence" value="ECO:0007669"/>
    <property type="project" value="UniProtKB-UniRule"/>
</dbReference>
<dbReference type="SUPFAM" id="SSF53271">
    <property type="entry name" value="PRTase-like"/>
    <property type="match status" value="1"/>
</dbReference>
<feature type="binding site" evidence="7 10">
    <location>
        <position position="354"/>
    </location>
    <ligand>
        <name>Mg(2+)</name>
        <dbReference type="ChEBI" id="CHEBI:18420"/>
    </ligand>
</feature>
<dbReference type="SUPFAM" id="SSF56235">
    <property type="entry name" value="N-terminal nucleophile aminohydrolases (Ntn hydrolases)"/>
    <property type="match status" value="1"/>
</dbReference>
<dbReference type="Proteomes" id="UP000067476">
    <property type="component" value="Chromosome"/>
</dbReference>
<evidence type="ECO:0000256" key="9">
    <source>
        <dbReference type="PIRSR" id="PIRSR000485-1"/>
    </source>
</evidence>
<keyword evidence="7 10" id="KW-0460">Magnesium</keyword>
<proteinExistence type="inferred from homology"/>
<comment type="caution">
    <text evidence="7">Lacks conserved residue(s) required for the propagation of feature annotation.</text>
</comment>
<feature type="binding site" evidence="7 10">
    <location>
        <position position="292"/>
    </location>
    <ligand>
        <name>Mg(2+)</name>
        <dbReference type="ChEBI" id="CHEBI:18420"/>
    </ligand>
</feature>
<gene>
    <name evidence="7 12" type="primary">purF</name>
    <name evidence="12" type="ORF">SLITO_v1c09660</name>
</gene>
<dbReference type="InterPro" id="IPR005854">
    <property type="entry name" value="PurF"/>
</dbReference>
<dbReference type="Gene3D" id="3.60.20.10">
    <property type="entry name" value="Glutamine Phosphoribosylpyrophosphate, subunit 1, domain 1"/>
    <property type="match status" value="1"/>
</dbReference>
<sequence length="459" mass="51355">MSEVLKEKCGVFGCFNIDKAPLVNYYGLHALQHRGQEGCGILGYDKDKKFILKKGMGLVTENFRLKDFESWNAKNSIGHVLYSTTGGSIDCNVQPFYFNLKNNKFGLVHNGNLTNAHIIKNKLEDEGSIFQATSDSEILAHLITKSKETSTIEKIKSALNIINGAFAFILIFENEMYAIRDRNGLRPLSIAKLADGYVISSETYAFDVTGAQFIRDINPGEIVKISDKGLESFYFSKKNFNNVCSMEYIYFSHPSSTINNINVHNFRLKSGELLASQEEKYLGDVVIGVPDSSTSAALGYSNFSNIPFNIGLIKNKYSGRTFIQPTTELREIGVRTKLSVIKDVINNKKVILIDDSIVRGTTSKYIVKLLKNNGAKEVHIRVASPPIKYPSYYGIDISTYKELLAANMSLEEMKNYIGCDSLSFLTLDNLKKLFEPGQGCFDIFTGEYPVDIYDLNKGE</sequence>
<dbReference type="InterPro" id="IPR035584">
    <property type="entry name" value="PurF_N"/>
</dbReference>